<sequence length="259" mass="29185">MFAALCIIFRTDQIVISVIAGVSYTGLYQIASRVSELFRQFATQFHESIGIKAAMLHETNDKQELSQLMLNSNTIVSAIATLIFVPSFILIEPLLFLWLELQDIQTINSAKILLISMYILVTFRSSMVQILLMNGLHIQLMKVGLFEALSNVLLSIVLVKEYGMIGAAIGTLIPNIFLALFYNIPQALKYSSTKLRVYLLEYLLPLLTALTVTFILATLLQDIIIPDSIIKLFLNGFSILVIFTSLYYILAFRKKPKIH</sequence>
<evidence type="ECO:0000256" key="1">
    <source>
        <dbReference type="ARBA" id="ARBA00004651"/>
    </source>
</evidence>
<gene>
    <name evidence="7" type="ORF">MNB_SM-4-613</name>
</gene>
<dbReference type="EMBL" id="FPHF01000119">
    <property type="protein sequence ID" value="SFV70059.1"/>
    <property type="molecule type" value="Genomic_DNA"/>
</dbReference>
<dbReference type="PANTHER" id="PTHR30250:SF26">
    <property type="entry name" value="PSMA PROTEIN"/>
    <property type="match status" value="1"/>
</dbReference>
<dbReference type="PANTHER" id="PTHR30250">
    <property type="entry name" value="PST FAMILY PREDICTED COLANIC ACID TRANSPORTER"/>
    <property type="match status" value="1"/>
</dbReference>
<organism evidence="7">
    <name type="scientific">hydrothermal vent metagenome</name>
    <dbReference type="NCBI Taxonomy" id="652676"/>
    <lineage>
        <taxon>unclassified sequences</taxon>
        <taxon>metagenomes</taxon>
        <taxon>ecological metagenomes</taxon>
    </lineage>
</organism>
<name>A0A1W1CWA2_9ZZZZ</name>
<feature type="transmembrane region" description="Helical" evidence="6">
    <location>
        <begin position="75"/>
        <end position="99"/>
    </location>
</feature>
<comment type="subcellular location">
    <subcellularLocation>
        <location evidence="1">Cell membrane</location>
        <topology evidence="1">Multi-pass membrane protein</topology>
    </subcellularLocation>
</comment>
<evidence type="ECO:0000256" key="2">
    <source>
        <dbReference type="ARBA" id="ARBA00022475"/>
    </source>
</evidence>
<accession>A0A1W1CWA2</accession>
<evidence type="ECO:0000256" key="4">
    <source>
        <dbReference type="ARBA" id="ARBA00022989"/>
    </source>
</evidence>
<proteinExistence type="predicted"/>
<keyword evidence="3 6" id="KW-0812">Transmembrane</keyword>
<dbReference type="AlphaFoldDB" id="A0A1W1CWA2"/>
<dbReference type="GO" id="GO:0005886">
    <property type="term" value="C:plasma membrane"/>
    <property type="evidence" value="ECO:0007669"/>
    <property type="project" value="UniProtKB-SubCell"/>
</dbReference>
<evidence type="ECO:0000313" key="7">
    <source>
        <dbReference type="EMBL" id="SFV70059.1"/>
    </source>
</evidence>
<evidence type="ECO:0000256" key="3">
    <source>
        <dbReference type="ARBA" id="ARBA00022692"/>
    </source>
</evidence>
<feature type="transmembrane region" description="Helical" evidence="6">
    <location>
        <begin position="111"/>
        <end position="133"/>
    </location>
</feature>
<dbReference type="InterPro" id="IPR050833">
    <property type="entry name" value="Poly_Biosynth_Transport"/>
</dbReference>
<reference evidence="7" key="1">
    <citation type="submission" date="2016-10" db="EMBL/GenBank/DDBJ databases">
        <authorList>
            <person name="de Groot N.N."/>
        </authorList>
    </citation>
    <scope>NUCLEOTIDE SEQUENCE</scope>
</reference>
<keyword evidence="4 6" id="KW-1133">Transmembrane helix</keyword>
<feature type="transmembrane region" description="Helical" evidence="6">
    <location>
        <begin position="232"/>
        <end position="250"/>
    </location>
</feature>
<feature type="transmembrane region" description="Helical" evidence="6">
    <location>
        <begin position="165"/>
        <end position="185"/>
    </location>
</feature>
<protein>
    <submittedName>
        <fullName evidence="7">O-antigen flippase Wzx</fullName>
    </submittedName>
</protein>
<feature type="transmembrane region" description="Helical" evidence="6">
    <location>
        <begin position="197"/>
        <end position="220"/>
    </location>
</feature>
<evidence type="ECO:0000256" key="5">
    <source>
        <dbReference type="ARBA" id="ARBA00023136"/>
    </source>
</evidence>
<evidence type="ECO:0000256" key="6">
    <source>
        <dbReference type="SAM" id="Phobius"/>
    </source>
</evidence>
<keyword evidence="5 6" id="KW-0472">Membrane</keyword>
<keyword evidence="2" id="KW-1003">Cell membrane</keyword>